<feature type="transmembrane region" description="Helical" evidence="2">
    <location>
        <begin position="226"/>
        <end position="252"/>
    </location>
</feature>
<reference evidence="5" key="1">
    <citation type="submission" date="2022-08" db="EMBL/GenBank/DDBJ databases">
        <title>Novel sulfate-reducing endosymbionts in the free-living metamonad Anaeramoeba.</title>
        <authorList>
            <person name="Jerlstrom-Hultqvist J."/>
            <person name="Cepicka I."/>
            <person name="Gallot-Lavallee L."/>
            <person name="Salas-Leiva D."/>
            <person name="Curtis B.A."/>
            <person name="Zahonova K."/>
            <person name="Pipaliya S."/>
            <person name="Dacks J."/>
            <person name="Roger A.J."/>
        </authorList>
    </citation>
    <scope>NUCLEOTIDE SEQUENCE</scope>
    <source>
        <strain evidence="5">Schooner1</strain>
    </source>
</reference>
<dbReference type="InterPro" id="IPR019336">
    <property type="entry name" value="GPR180/TMEM145_TM"/>
</dbReference>
<evidence type="ECO:0000256" key="1">
    <source>
        <dbReference type="SAM" id="MobiDB-lite"/>
    </source>
</evidence>
<feature type="transmembrane region" description="Helical" evidence="2">
    <location>
        <begin position="340"/>
        <end position="360"/>
    </location>
</feature>
<feature type="transmembrane region" description="Helical" evidence="2">
    <location>
        <begin position="366"/>
        <end position="388"/>
    </location>
</feature>
<name>A0ABQ8X219_9EUKA</name>
<keyword evidence="2" id="KW-0472">Membrane</keyword>
<dbReference type="EMBL" id="JAOAOG010000342">
    <property type="protein sequence ID" value="KAJ6226582.1"/>
    <property type="molecule type" value="Genomic_DNA"/>
</dbReference>
<comment type="caution">
    <text evidence="5">The sequence shown here is derived from an EMBL/GenBank/DDBJ whole genome shotgun (WGS) entry which is preliminary data.</text>
</comment>
<keyword evidence="6" id="KW-1185">Reference proteome</keyword>
<keyword evidence="2" id="KW-0812">Transmembrane</keyword>
<keyword evidence="3" id="KW-0732">Signal</keyword>
<feature type="transmembrane region" description="Helical" evidence="2">
    <location>
        <begin position="299"/>
        <end position="320"/>
    </location>
</feature>
<feature type="transmembrane region" description="Helical" evidence="2">
    <location>
        <begin position="264"/>
        <end position="287"/>
    </location>
</feature>
<sequence>MNKSLKFLSVILLILLVSNPSTALRLEGSWKRSTNWDYFTRFCFHKSSQSYGNISWIIETKKPLVLSFYDDQKGSWDSITNKDSCTLKNNKAKTNRNVYNKVLSSEKFSDIKESHMWYFSLSDCNSDSITIENMQVHIWNPMSSKWRQEFSCDQQGILALEVVFFIFFLIITFVQIFLSVKLHRMKEFHTIFRFFLYLIILRTGGLLMSLVHFGSFAQNGIGSSGLFVFGSVVDIISEIGLYLLLVLLAFGWTITLKVIPYKKTLFSGSLIILLIYVILIIAAYTVIDYGTQYITFEAVPGILLLIFRIFICILFCVCIIKSYSKAKETEQKTFFKKVGIFYGLWFILVPIFVFISFAIPDLYREIFTTSCILIFDFLAYAFMIYLLWPTLSKIKKLGFTTEEAQELKSGSDWAALADEVESSSTPSSNSEEDEKL</sequence>
<evidence type="ECO:0000259" key="4">
    <source>
        <dbReference type="Pfam" id="PF10192"/>
    </source>
</evidence>
<feature type="transmembrane region" description="Helical" evidence="2">
    <location>
        <begin position="157"/>
        <end position="182"/>
    </location>
</feature>
<dbReference type="PANTHER" id="PTHR23252">
    <property type="entry name" value="INTIMAL THICKNESS RECEPTOR-RELATED"/>
    <property type="match status" value="1"/>
</dbReference>
<feature type="transmembrane region" description="Helical" evidence="2">
    <location>
        <begin position="194"/>
        <end position="214"/>
    </location>
</feature>
<feature type="chain" id="PRO_5046853199" evidence="3">
    <location>
        <begin position="24"/>
        <end position="436"/>
    </location>
</feature>
<feature type="region of interest" description="Disordered" evidence="1">
    <location>
        <begin position="417"/>
        <end position="436"/>
    </location>
</feature>
<protein>
    <submittedName>
        <fullName evidence="5">Intimal thickness receptor-related</fullName>
    </submittedName>
</protein>
<keyword evidence="2" id="KW-1133">Transmembrane helix</keyword>
<keyword evidence="5" id="KW-0675">Receptor</keyword>
<gene>
    <name evidence="5" type="ORF">M0813_10800</name>
</gene>
<evidence type="ECO:0000256" key="2">
    <source>
        <dbReference type="SAM" id="Phobius"/>
    </source>
</evidence>
<dbReference type="PANTHER" id="PTHR23252:SF43">
    <property type="entry name" value="INTIMAL THICKNESS RELATED RECEPTOR IRP DOMAIN-CONTAINING PROTEIN"/>
    <property type="match status" value="1"/>
</dbReference>
<feature type="domain" description="GPR180/TMEM145 transmembrane" evidence="4">
    <location>
        <begin position="164"/>
        <end position="383"/>
    </location>
</feature>
<feature type="signal peptide" evidence="3">
    <location>
        <begin position="1"/>
        <end position="23"/>
    </location>
</feature>
<dbReference type="Proteomes" id="UP001150062">
    <property type="component" value="Unassembled WGS sequence"/>
</dbReference>
<evidence type="ECO:0000313" key="5">
    <source>
        <dbReference type="EMBL" id="KAJ6226582.1"/>
    </source>
</evidence>
<proteinExistence type="predicted"/>
<accession>A0ABQ8X219</accession>
<dbReference type="Pfam" id="PF10192">
    <property type="entry name" value="GPR180-TMEM145_TM"/>
    <property type="match status" value="1"/>
</dbReference>
<evidence type="ECO:0000313" key="6">
    <source>
        <dbReference type="Proteomes" id="UP001150062"/>
    </source>
</evidence>
<organism evidence="5 6">
    <name type="scientific">Anaeramoeba flamelloides</name>
    <dbReference type="NCBI Taxonomy" id="1746091"/>
    <lineage>
        <taxon>Eukaryota</taxon>
        <taxon>Metamonada</taxon>
        <taxon>Anaeramoebidae</taxon>
        <taxon>Anaeramoeba</taxon>
    </lineage>
</organism>
<evidence type="ECO:0000256" key="3">
    <source>
        <dbReference type="SAM" id="SignalP"/>
    </source>
</evidence>
<dbReference type="InterPro" id="IPR047831">
    <property type="entry name" value="GPR180/TMEM145"/>
</dbReference>